<evidence type="ECO:0000313" key="2">
    <source>
        <dbReference type="Proteomes" id="UP001054252"/>
    </source>
</evidence>
<proteinExistence type="predicted"/>
<protein>
    <submittedName>
        <fullName evidence="1">Uncharacterized protein</fullName>
    </submittedName>
</protein>
<organism evidence="1 2">
    <name type="scientific">Rubroshorea leprosula</name>
    <dbReference type="NCBI Taxonomy" id="152421"/>
    <lineage>
        <taxon>Eukaryota</taxon>
        <taxon>Viridiplantae</taxon>
        <taxon>Streptophyta</taxon>
        <taxon>Embryophyta</taxon>
        <taxon>Tracheophyta</taxon>
        <taxon>Spermatophyta</taxon>
        <taxon>Magnoliopsida</taxon>
        <taxon>eudicotyledons</taxon>
        <taxon>Gunneridae</taxon>
        <taxon>Pentapetalae</taxon>
        <taxon>rosids</taxon>
        <taxon>malvids</taxon>
        <taxon>Malvales</taxon>
        <taxon>Dipterocarpaceae</taxon>
        <taxon>Rubroshorea</taxon>
    </lineage>
</organism>
<name>A0AAV5MGP5_9ROSI</name>
<comment type="caution">
    <text evidence="1">The sequence shown here is derived from an EMBL/GenBank/DDBJ whole genome shotgun (WGS) entry which is preliminary data.</text>
</comment>
<evidence type="ECO:0000313" key="1">
    <source>
        <dbReference type="EMBL" id="GKV48189.1"/>
    </source>
</evidence>
<accession>A0AAV5MGP5</accession>
<sequence length="160" mass="18223">MVLWFQGTIGSMYMQLVFAGMDLEHEKMVMSLNEKNKNVHWKNHVFCSSLSSPSSRFFLSKPPKPPTFFPLEKPGGILMNFSSFLVKSQDLGLRIFPLNPENLGSALLFSPVRRLLCGFEFLGIFRSVSFPCRCCRLLLPARSGSCWKFLNTVHTPRVDN</sequence>
<gene>
    <name evidence="1" type="ORF">SLEP1_g55016</name>
</gene>
<dbReference type="AlphaFoldDB" id="A0AAV5MGP5"/>
<keyword evidence="2" id="KW-1185">Reference proteome</keyword>
<reference evidence="1 2" key="1">
    <citation type="journal article" date="2021" name="Commun. Biol.">
        <title>The genome of Shorea leprosula (Dipterocarpaceae) highlights the ecological relevance of drought in aseasonal tropical rainforests.</title>
        <authorList>
            <person name="Ng K.K.S."/>
            <person name="Kobayashi M.J."/>
            <person name="Fawcett J.A."/>
            <person name="Hatakeyama M."/>
            <person name="Paape T."/>
            <person name="Ng C.H."/>
            <person name="Ang C.C."/>
            <person name="Tnah L.H."/>
            <person name="Lee C.T."/>
            <person name="Nishiyama T."/>
            <person name="Sese J."/>
            <person name="O'Brien M.J."/>
            <person name="Copetti D."/>
            <person name="Mohd Noor M.I."/>
            <person name="Ong R.C."/>
            <person name="Putra M."/>
            <person name="Sireger I.Z."/>
            <person name="Indrioko S."/>
            <person name="Kosugi Y."/>
            <person name="Izuno A."/>
            <person name="Isagi Y."/>
            <person name="Lee S.L."/>
            <person name="Shimizu K.K."/>
        </authorList>
    </citation>
    <scope>NUCLEOTIDE SEQUENCE [LARGE SCALE GENOMIC DNA]</scope>
    <source>
        <strain evidence="1">214</strain>
    </source>
</reference>
<dbReference type="Proteomes" id="UP001054252">
    <property type="component" value="Unassembled WGS sequence"/>
</dbReference>
<dbReference type="EMBL" id="BPVZ01000249">
    <property type="protein sequence ID" value="GKV48189.1"/>
    <property type="molecule type" value="Genomic_DNA"/>
</dbReference>